<dbReference type="InterPro" id="IPR033116">
    <property type="entry name" value="TRYPSIN_SER"/>
</dbReference>
<organism evidence="10 11">
    <name type="scientific">Aquatica leii</name>
    <dbReference type="NCBI Taxonomy" id="1421715"/>
    <lineage>
        <taxon>Eukaryota</taxon>
        <taxon>Metazoa</taxon>
        <taxon>Ecdysozoa</taxon>
        <taxon>Arthropoda</taxon>
        <taxon>Hexapoda</taxon>
        <taxon>Insecta</taxon>
        <taxon>Pterygota</taxon>
        <taxon>Neoptera</taxon>
        <taxon>Endopterygota</taxon>
        <taxon>Coleoptera</taxon>
        <taxon>Polyphaga</taxon>
        <taxon>Elateriformia</taxon>
        <taxon>Elateroidea</taxon>
        <taxon>Lampyridae</taxon>
        <taxon>Luciolinae</taxon>
        <taxon>Aquatica</taxon>
    </lineage>
</organism>
<dbReference type="FunFam" id="2.40.10.10:FF:000047">
    <property type="entry name" value="Trypsin eta"/>
    <property type="match status" value="1"/>
</dbReference>
<evidence type="ECO:0000313" key="10">
    <source>
        <dbReference type="EMBL" id="KAK4873165.1"/>
    </source>
</evidence>
<dbReference type="InterPro" id="IPR043504">
    <property type="entry name" value="Peptidase_S1_PA_chymotrypsin"/>
</dbReference>
<keyword evidence="7" id="KW-1015">Disulfide bond</keyword>
<evidence type="ECO:0000259" key="9">
    <source>
        <dbReference type="PROSITE" id="PS50240"/>
    </source>
</evidence>
<evidence type="ECO:0000256" key="3">
    <source>
        <dbReference type="ARBA" id="ARBA00022525"/>
    </source>
</evidence>
<dbReference type="InterPro" id="IPR001314">
    <property type="entry name" value="Peptidase_S1A"/>
</dbReference>
<sequence length="274" mass="29499">MLESVKLAKDAKAKTTLQDRRLKRFDICSVRGVKKLIAHVSLAHTLLEHKIVGGTLASEAQFPYQVSIRYFGGHFCGGSIIDADTVLTAAHCVDKKDSTKFHVVVGSNQLNPGGLWYSISHYKVHEDYDPAAATNDIAVMKMLTPIGFTTQVQPIVVDNTFVPDGVKCILSGWGATSYPGPSSNDLLYFTGDVIALDQCKLSFPGSPYPLLDSNICAFARYGVGGCSGDSGGPLVSNNKQIGIASWVALCAVGAPDVYTRVSYFSDWIKTQQAN</sequence>
<evidence type="ECO:0000256" key="7">
    <source>
        <dbReference type="ARBA" id="ARBA00023157"/>
    </source>
</evidence>
<dbReference type="PANTHER" id="PTHR24276:SF98">
    <property type="entry name" value="FI18310P1-RELATED"/>
    <property type="match status" value="1"/>
</dbReference>
<comment type="similarity">
    <text evidence="2">Belongs to the peptidase S1 family.</text>
</comment>
<keyword evidence="3" id="KW-0964">Secreted</keyword>
<dbReference type="SMART" id="SM00020">
    <property type="entry name" value="Tryp_SPc"/>
    <property type="match status" value="1"/>
</dbReference>
<dbReference type="PRINTS" id="PR00722">
    <property type="entry name" value="CHYMOTRYPSIN"/>
</dbReference>
<comment type="subcellular location">
    <subcellularLocation>
        <location evidence="1">Secreted</location>
    </subcellularLocation>
</comment>
<evidence type="ECO:0000256" key="8">
    <source>
        <dbReference type="RuleBase" id="RU363034"/>
    </source>
</evidence>
<name>A0AAN7SNF3_9COLE</name>
<evidence type="ECO:0000256" key="4">
    <source>
        <dbReference type="ARBA" id="ARBA00022670"/>
    </source>
</evidence>
<evidence type="ECO:0000256" key="6">
    <source>
        <dbReference type="ARBA" id="ARBA00022825"/>
    </source>
</evidence>
<evidence type="ECO:0000256" key="2">
    <source>
        <dbReference type="ARBA" id="ARBA00007664"/>
    </source>
</evidence>
<dbReference type="PANTHER" id="PTHR24276">
    <property type="entry name" value="POLYSERASE-RELATED"/>
    <property type="match status" value="1"/>
</dbReference>
<feature type="domain" description="Peptidase S1" evidence="9">
    <location>
        <begin position="51"/>
        <end position="273"/>
    </location>
</feature>
<dbReference type="GO" id="GO:0016485">
    <property type="term" value="P:protein processing"/>
    <property type="evidence" value="ECO:0007669"/>
    <property type="project" value="UniProtKB-ARBA"/>
</dbReference>
<dbReference type="AlphaFoldDB" id="A0AAN7SNF3"/>
<dbReference type="GO" id="GO:0004252">
    <property type="term" value="F:serine-type endopeptidase activity"/>
    <property type="evidence" value="ECO:0007669"/>
    <property type="project" value="InterPro"/>
</dbReference>
<dbReference type="Gene3D" id="2.40.10.10">
    <property type="entry name" value="Trypsin-like serine proteases"/>
    <property type="match status" value="2"/>
</dbReference>
<dbReference type="PROSITE" id="PS50240">
    <property type="entry name" value="TRYPSIN_DOM"/>
    <property type="match status" value="1"/>
</dbReference>
<proteinExistence type="inferred from homology"/>
<keyword evidence="4 8" id="KW-0645">Protease</keyword>
<dbReference type="Pfam" id="PF00089">
    <property type="entry name" value="Trypsin"/>
    <property type="match status" value="1"/>
</dbReference>
<gene>
    <name evidence="10" type="ORF">RN001_015194</name>
</gene>
<evidence type="ECO:0000256" key="1">
    <source>
        <dbReference type="ARBA" id="ARBA00004613"/>
    </source>
</evidence>
<dbReference type="InterPro" id="IPR001254">
    <property type="entry name" value="Trypsin_dom"/>
</dbReference>
<dbReference type="PROSITE" id="PS00134">
    <property type="entry name" value="TRYPSIN_HIS"/>
    <property type="match status" value="1"/>
</dbReference>
<dbReference type="EMBL" id="JARPUR010000007">
    <property type="protein sequence ID" value="KAK4873165.1"/>
    <property type="molecule type" value="Genomic_DNA"/>
</dbReference>
<evidence type="ECO:0000256" key="5">
    <source>
        <dbReference type="ARBA" id="ARBA00022801"/>
    </source>
</evidence>
<dbReference type="CDD" id="cd00190">
    <property type="entry name" value="Tryp_SPc"/>
    <property type="match status" value="1"/>
</dbReference>
<keyword evidence="6 8" id="KW-0720">Serine protease</keyword>
<dbReference type="GO" id="GO:0005576">
    <property type="term" value="C:extracellular region"/>
    <property type="evidence" value="ECO:0007669"/>
    <property type="project" value="UniProtKB-SubCell"/>
</dbReference>
<evidence type="ECO:0000313" key="11">
    <source>
        <dbReference type="Proteomes" id="UP001353858"/>
    </source>
</evidence>
<protein>
    <recommendedName>
        <fullName evidence="9">Peptidase S1 domain-containing protein</fullName>
    </recommendedName>
</protein>
<dbReference type="InterPro" id="IPR018114">
    <property type="entry name" value="TRYPSIN_HIS"/>
</dbReference>
<dbReference type="Proteomes" id="UP001353858">
    <property type="component" value="Unassembled WGS sequence"/>
</dbReference>
<accession>A0AAN7SNF3</accession>
<keyword evidence="5 8" id="KW-0378">Hydrolase</keyword>
<reference evidence="11" key="1">
    <citation type="submission" date="2023-01" db="EMBL/GenBank/DDBJ databases">
        <title>Key to firefly adult light organ development and bioluminescence: homeobox transcription factors regulate luciferase expression and transportation to peroxisome.</title>
        <authorList>
            <person name="Fu X."/>
        </authorList>
    </citation>
    <scope>NUCLEOTIDE SEQUENCE [LARGE SCALE GENOMIC DNA]</scope>
</reference>
<dbReference type="InterPro" id="IPR050430">
    <property type="entry name" value="Peptidase_S1"/>
</dbReference>
<comment type="caution">
    <text evidence="10">The sequence shown here is derived from an EMBL/GenBank/DDBJ whole genome shotgun (WGS) entry which is preliminary data.</text>
</comment>
<dbReference type="InterPro" id="IPR009003">
    <property type="entry name" value="Peptidase_S1_PA"/>
</dbReference>
<dbReference type="PROSITE" id="PS00135">
    <property type="entry name" value="TRYPSIN_SER"/>
    <property type="match status" value="1"/>
</dbReference>
<keyword evidence="11" id="KW-1185">Reference proteome</keyword>
<dbReference type="SUPFAM" id="SSF50494">
    <property type="entry name" value="Trypsin-like serine proteases"/>
    <property type="match status" value="1"/>
</dbReference>